<dbReference type="PROSITE" id="PS50928">
    <property type="entry name" value="ABC_TM1"/>
    <property type="match status" value="1"/>
</dbReference>
<evidence type="ECO:0000256" key="3">
    <source>
        <dbReference type="ARBA" id="ARBA00022475"/>
    </source>
</evidence>
<evidence type="ECO:0000256" key="6">
    <source>
        <dbReference type="ARBA" id="ARBA00023136"/>
    </source>
</evidence>
<feature type="transmembrane region" description="Helical" evidence="7">
    <location>
        <begin position="245"/>
        <end position="263"/>
    </location>
</feature>
<dbReference type="Gene3D" id="1.10.3720.10">
    <property type="entry name" value="MetI-like"/>
    <property type="match status" value="1"/>
</dbReference>
<gene>
    <name evidence="9" type="ORF">NK662_05335</name>
</gene>
<comment type="caution">
    <text evidence="9">The sequence shown here is derived from an EMBL/GenBank/DDBJ whole genome shotgun (WGS) entry which is preliminary data.</text>
</comment>
<evidence type="ECO:0000256" key="4">
    <source>
        <dbReference type="ARBA" id="ARBA00022692"/>
    </source>
</evidence>
<dbReference type="CDD" id="cd06261">
    <property type="entry name" value="TM_PBP2"/>
    <property type="match status" value="1"/>
</dbReference>
<organism evidence="9 10">
    <name type="scientific">Ectobacillus ponti</name>
    <dbReference type="NCBI Taxonomy" id="2961894"/>
    <lineage>
        <taxon>Bacteria</taxon>
        <taxon>Bacillati</taxon>
        <taxon>Bacillota</taxon>
        <taxon>Bacilli</taxon>
        <taxon>Bacillales</taxon>
        <taxon>Bacillaceae</taxon>
        <taxon>Ectobacillus</taxon>
    </lineage>
</organism>
<name>A0AA42BP23_9BACI</name>
<feature type="transmembrane region" description="Helical" evidence="7">
    <location>
        <begin position="183"/>
        <end position="208"/>
    </location>
</feature>
<dbReference type="SUPFAM" id="SSF161098">
    <property type="entry name" value="MetI-like"/>
    <property type="match status" value="1"/>
</dbReference>
<dbReference type="Proteomes" id="UP001156102">
    <property type="component" value="Unassembled WGS sequence"/>
</dbReference>
<dbReference type="AlphaFoldDB" id="A0AA42BP23"/>
<dbReference type="GO" id="GO:0055085">
    <property type="term" value="P:transmembrane transport"/>
    <property type="evidence" value="ECO:0007669"/>
    <property type="project" value="InterPro"/>
</dbReference>
<proteinExistence type="inferred from homology"/>
<comment type="similarity">
    <text evidence="7">Belongs to the binding-protein-dependent transport system permease family.</text>
</comment>
<feature type="transmembrane region" description="Helical" evidence="7">
    <location>
        <begin position="141"/>
        <end position="162"/>
    </location>
</feature>
<evidence type="ECO:0000256" key="2">
    <source>
        <dbReference type="ARBA" id="ARBA00022448"/>
    </source>
</evidence>
<dbReference type="InterPro" id="IPR035906">
    <property type="entry name" value="MetI-like_sf"/>
</dbReference>
<evidence type="ECO:0000259" key="8">
    <source>
        <dbReference type="PROSITE" id="PS50928"/>
    </source>
</evidence>
<dbReference type="EMBL" id="JANCLT010000002">
    <property type="protein sequence ID" value="MCP8967961.1"/>
    <property type="molecule type" value="Genomic_DNA"/>
</dbReference>
<feature type="transmembrane region" description="Helical" evidence="7">
    <location>
        <begin position="7"/>
        <end position="27"/>
    </location>
</feature>
<feature type="transmembrane region" description="Helical" evidence="7">
    <location>
        <begin position="108"/>
        <end position="129"/>
    </location>
</feature>
<evidence type="ECO:0000256" key="5">
    <source>
        <dbReference type="ARBA" id="ARBA00022989"/>
    </source>
</evidence>
<evidence type="ECO:0000313" key="9">
    <source>
        <dbReference type="EMBL" id="MCP8967961.1"/>
    </source>
</evidence>
<evidence type="ECO:0000256" key="7">
    <source>
        <dbReference type="RuleBase" id="RU363032"/>
    </source>
</evidence>
<sequence>MKRKAKPITLIILASLLAVIFIAPLLWMVSISFKDDVEAILPNLSFIPSNPTIDNYVNVLTGGDLNVPIMRWVFNSLFAGIATTVLVVVIDALAAYGLARLDIPFKKVIFAAIVGTMMIPSIVWFLPLYAQFSDWQLIDTYWALILPYTSGAFGVFLLYQFFAGFPKEIEEAAHLDGANKFQIFWMILLPSAKPALWTLAILTFMGVFNDFVWPLYATNSDEMRTLTAGIAIMTQGSYVSTPNKMMALSTIATIPVMLVFLIGQKSFVKAVTQAGIK</sequence>
<evidence type="ECO:0000313" key="10">
    <source>
        <dbReference type="Proteomes" id="UP001156102"/>
    </source>
</evidence>
<dbReference type="PANTHER" id="PTHR43744">
    <property type="entry name" value="ABC TRANSPORTER PERMEASE PROTEIN MG189-RELATED-RELATED"/>
    <property type="match status" value="1"/>
</dbReference>
<dbReference type="InterPro" id="IPR000515">
    <property type="entry name" value="MetI-like"/>
</dbReference>
<keyword evidence="10" id="KW-1185">Reference proteome</keyword>
<keyword evidence="6 7" id="KW-0472">Membrane</keyword>
<reference evidence="9" key="1">
    <citation type="submission" date="2022-07" db="EMBL/GenBank/DDBJ databases">
        <authorList>
            <person name="Li W.-J."/>
            <person name="Deng Q.-Q."/>
        </authorList>
    </citation>
    <scope>NUCLEOTIDE SEQUENCE</scope>
    <source>
        <strain evidence="9">SYSU M60031</strain>
    </source>
</reference>
<evidence type="ECO:0000256" key="1">
    <source>
        <dbReference type="ARBA" id="ARBA00004651"/>
    </source>
</evidence>
<keyword evidence="4 7" id="KW-0812">Transmembrane</keyword>
<dbReference type="GO" id="GO:0005886">
    <property type="term" value="C:plasma membrane"/>
    <property type="evidence" value="ECO:0007669"/>
    <property type="project" value="UniProtKB-SubCell"/>
</dbReference>
<comment type="subcellular location">
    <subcellularLocation>
        <location evidence="1 7">Cell membrane</location>
        <topology evidence="1 7">Multi-pass membrane protein</topology>
    </subcellularLocation>
</comment>
<dbReference type="PANTHER" id="PTHR43744:SF12">
    <property type="entry name" value="ABC TRANSPORTER PERMEASE PROTEIN MG189-RELATED"/>
    <property type="match status" value="1"/>
</dbReference>
<accession>A0AA42BP23</accession>
<protein>
    <submittedName>
        <fullName evidence="9">Carbohydrate ABC transporter permease</fullName>
    </submittedName>
</protein>
<keyword evidence="2 7" id="KW-0813">Transport</keyword>
<feature type="domain" description="ABC transmembrane type-1" evidence="8">
    <location>
        <begin position="73"/>
        <end position="263"/>
    </location>
</feature>
<feature type="transmembrane region" description="Helical" evidence="7">
    <location>
        <begin position="72"/>
        <end position="96"/>
    </location>
</feature>
<dbReference type="Pfam" id="PF00528">
    <property type="entry name" value="BPD_transp_1"/>
    <property type="match status" value="1"/>
</dbReference>
<dbReference type="RefSeq" id="WP_254757864.1">
    <property type="nucleotide sequence ID" value="NZ_JANCLT010000002.1"/>
</dbReference>
<keyword evidence="3" id="KW-1003">Cell membrane</keyword>
<keyword evidence="5 7" id="KW-1133">Transmembrane helix</keyword>